<feature type="signal peptide" evidence="1">
    <location>
        <begin position="1"/>
        <end position="22"/>
    </location>
</feature>
<proteinExistence type="predicted"/>
<dbReference type="OrthoDB" id="5480631at2"/>
<evidence type="ECO:0008006" key="4">
    <source>
        <dbReference type="Google" id="ProtNLM"/>
    </source>
</evidence>
<evidence type="ECO:0000313" key="3">
    <source>
        <dbReference type="Proteomes" id="UP000235826"/>
    </source>
</evidence>
<evidence type="ECO:0000313" key="2">
    <source>
        <dbReference type="EMBL" id="AUP81106.1"/>
    </source>
</evidence>
<gene>
    <name evidence="2" type="ORF">C1H87_21265</name>
</gene>
<organism evidence="2 3">
    <name type="scientific">Flavivirga eckloniae</name>
    <dbReference type="NCBI Taxonomy" id="1803846"/>
    <lineage>
        <taxon>Bacteria</taxon>
        <taxon>Pseudomonadati</taxon>
        <taxon>Bacteroidota</taxon>
        <taxon>Flavobacteriia</taxon>
        <taxon>Flavobacteriales</taxon>
        <taxon>Flavobacteriaceae</taxon>
        <taxon>Flavivirga</taxon>
    </lineage>
</organism>
<keyword evidence="3" id="KW-1185">Reference proteome</keyword>
<accession>A0A2K9PVK2</accession>
<dbReference type="AlphaFoldDB" id="A0A2K9PVK2"/>
<dbReference type="PROSITE" id="PS51257">
    <property type="entry name" value="PROKAR_LIPOPROTEIN"/>
    <property type="match status" value="1"/>
</dbReference>
<dbReference type="RefSeq" id="WP_102757749.1">
    <property type="nucleotide sequence ID" value="NZ_CP025791.1"/>
</dbReference>
<dbReference type="Proteomes" id="UP000235826">
    <property type="component" value="Chromosome"/>
</dbReference>
<protein>
    <recommendedName>
        <fullName evidence="4">Lipoprotein</fullName>
    </recommendedName>
</protein>
<dbReference type="KEGG" id="fek:C1H87_21265"/>
<keyword evidence="1" id="KW-0732">Signal</keyword>
<name>A0A2K9PVK2_9FLAO</name>
<evidence type="ECO:0000256" key="1">
    <source>
        <dbReference type="SAM" id="SignalP"/>
    </source>
</evidence>
<feature type="chain" id="PRO_5014739718" description="Lipoprotein" evidence="1">
    <location>
        <begin position="23"/>
        <end position="168"/>
    </location>
</feature>
<reference evidence="2 3" key="1">
    <citation type="submission" date="2018-01" db="EMBL/GenBank/DDBJ databases">
        <title>Complete genome sequence of Flavivirga eckloniae ECD14 isolated from seaweed Ecklonia cava.</title>
        <authorList>
            <person name="Lee J.H."/>
            <person name="Baik K.S."/>
            <person name="Seong C.N."/>
        </authorList>
    </citation>
    <scope>NUCLEOTIDE SEQUENCE [LARGE SCALE GENOMIC DNA]</scope>
    <source>
        <strain evidence="2 3">ECD14</strain>
    </source>
</reference>
<sequence length="168" mass="18700">MKKLIFCFSLVLLFLSCGKSNKQTDNTSIAEANLSSFDESKAYPFMKLKGIYGQDWQGEEKGNPKIDGKTTTITGDVFSSGKMSKYVNNEIQLTGARLEFRGKDSGFTDPDFGCDLECLFPATVAEEVLALKKGTQVTIKGTIEKQEIHIEPNFKYTTLILKDCKLTK</sequence>
<dbReference type="EMBL" id="CP025791">
    <property type="protein sequence ID" value="AUP81106.1"/>
    <property type="molecule type" value="Genomic_DNA"/>
</dbReference>